<evidence type="ECO:0000313" key="1">
    <source>
        <dbReference type="EMBL" id="EMP06833.1"/>
    </source>
</evidence>
<dbReference type="AntiFam" id="ANF00049">
    <property type="entry name" value="Contained within insertion sequence ISlin1"/>
</dbReference>
<protein>
    <submittedName>
        <fullName evidence="1">Uncharacterized protein</fullName>
    </submittedName>
</protein>
<dbReference type="BioCyc" id="LINT1193029:G11R4-944-MONOMER"/>
<dbReference type="Proteomes" id="UP000012117">
    <property type="component" value="Unassembled WGS sequence"/>
</dbReference>
<proteinExistence type="predicted"/>
<sequence length="183" mass="21057">MDRRSGLKKAHFSSVPTRMSLFTCKKYVFLIEKNFPNLIASTPPKDRENSATLSYGSRWKTQQRFPMGRVGKLSNAFLWVALENSATLSYGSRWKLSNAFLWVALENSATLSYGSRWKTQQRFPMGRVGKLNTTLFMNRVGKLNTTLFMNRVGKLNTTLFMNRVVGWELSFTEDFVVIPTDLY</sequence>
<evidence type="ECO:0000313" key="2">
    <source>
        <dbReference type="Proteomes" id="UP000012117"/>
    </source>
</evidence>
<accession>M6ZK25</accession>
<gene>
    <name evidence="1" type="ORF">LEP1GSC124_3162</name>
</gene>
<comment type="caution">
    <text evidence="1">The sequence shown here is derived from an EMBL/GenBank/DDBJ whole genome shotgun (WGS) entry which is preliminary data.</text>
</comment>
<reference evidence="1 2" key="1">
    <citation type="submission" date="2013-01" db="EMBL/GenBank/DDBJ databases">
        <authorList>
            <person name="Harkins D.M."/>
            <person name="Durkin A.S."/>
            <person name="Brinkac L.M."/>
            <person name="Haft D.H."/>
            <person name="Selengut J.D."/>
            <person name="Sanka R."/>
            <person name="DePew J."/>
            <person name="Purushe J."/>
            <person name="Picardeau M."/>
            <person name="Werts C."/>
            <person name="Goarant C."/>
            <person name="Vinetz J.M."/>
            <person name="Sutton G.G."/>
            <person name="Nierman W.C."/>
            <person name="Fouts D.E."/>
        </authorList>
    </citation>
    <scope>NUCLEOTIDE SEQUENCE [LARGE SCALE GENOMIC DNA]</scope>
    <source>
        <strain evidence="1 2">200701872</strain>
    </source>
</reference>
<dbReference type="EMBL" id="AKWN02000300">
    <property type="protein sequence ID" value="EMP06833.1"/>
    <property type="molecule type" value="Genomic_DNA"/>
</dbReference>
<organism evidence="1 2">
    <name type="scientific">Leptospira interrogans serovar Pyrogenes str. 200701872</name>
    <dbReference type="NCBI Taxonomy" id="1193029"/>
    <lineage>
        <taxon>Bacteria</taxon>
        <taxon>Pseudomonadati</taxon>
        <taxon>Spirochaetota</taxon>
        <taxon>Spirochaetia</taxon>
        <taxon>Leptospirales</taxon>
        <taxon>Leptospiraceae</taxon>
        <taxon>Leptospira</taxon>
    </lineage>
</organism>
<dbReference type="AlphaFoldDB" id="M6ZK25"/>
<name>M6ZK25_LEPIR</name>